<accession>A0AAE1KLI5</accession>
<evidence type="ECO:0000256" key="7">
    <source>
        <dbReference type="ARBA" id="ARBA00023145"/>
    </source>
</evidence>
<dbReference type="InterPro" id="IPR018114">
    <property type="entry name" value="TRYPSIN_HIS"/>
</dbReference>
<dbReference type="Proteomes" id="UP001286313">
    <property type="component" value="Unassembled WGS sequence"/>
</dbReference>
<evidence type="ECO:0000256" key="5">
    <source>
        <dbReference type="ARBA" id="ARBA00022801"/>
    </source>
</evidence>
<dbReference type="PROSITE" id="PS00134">
    <property type="entry name" value="TRYPSIN_HIS"/>
    <property type="match status" value="1"/>
</dbReference>
<dbReference type="Pfam" id="PF00089">
    <property type="entry name" value="Trypsin"/>
    <property type="match status" value="1"/>
</dbReference>
<reference evidence="11" key="1">
    <citation type="submission" date="2023-10" db="EMBL/GenBank/DDBJ databases">
        <title>Genome assemblies of two species of porcelain crab, Petrolisthes cinctipes and Petrolisthes manimaculis (Anomura: Porcellanidae).</title>
        <authorList>
            <person name="Angst P."/>
        </authorList>
    </citation>
    <scope>NUCLEOTIDE SEQUENCE</scope>
    <source>
        <strain evidence="11">PB745_01</strain>
        <tissue evidence="11">Gill</tissue>
    </source>
</reference>
<feature type="domain" description="Peptidase S1" evidence="10">
    <location>
        <begin position="75"/>
        <end position="317"/>
    </location>
</feature>
<comment type="caution">
    <text evidence="11">The sequence shown here is derived from an EMBL/GenBank/DDBJ whole genome shotgun (WGS) entry which is preliminary data.</text>
</comment>
<dbReference type="PANTHER" id="PTHR24252">
    <property type="entry name" value="ACROSIN-RELATED"/>
    <property type="match status" value="1"/>
</dbReference>
<keyword evidence="7" id="KW-0865">Zymogen</keyword>
<keyword evidence="4" id="KW-0732">Signal</keyword>
<keyword evidence="8" id="KW-1015">Disulfide bond</keyword>
<dbReference type="GO" id="GO:0004252">
    <property type="term" value="F:serine-type endopeptidase activity"/>
    <property type="evidence" value="ECO:0007669"/>
    <property type="project" value="InterPro"/>
</dbReference>
<evidence type="ECO:0000256" key="3">
    <source>
        <dbReference type="ARBA" id="ARBA00022670"/>
    </source>
</evidence>
<dbReference type="PROSITE" id="PS00135">
    <property type="entry name" value="TRYPSIN_SER"/>
    <property type="match status" value="1"/>
</dbReference>
<dbReference type="SUPFAM" id="SSF50494">
    <property type="entry name" value="Trypsin-like serine proteases"/>
    <property type="match status" value="1"/>
</dbReference>
<dbReference type="AlphaFoldDB" id="A0AAE1KLI5"/>
<dbReference type="GO" id="GO:0006508">
    <property type="term" value="P:proteolysis"/>
    <property type="evidence" value="ECO:0007669"/>
    <property type="project" value="UniProtKB-KW"/>
</dbReference>
<sequence length="397" mass="44892">MKTSPAHQHEFKPSQWTALENQDAANKIPLLQGKASSNQVVQVHTPLDASWEDYEEYEIDNGNNCQCGQTNEKRIVNGWDVEPAHNYPWQVGIREYDNEYYMCGGSIINDRYILTAAHCVTDNNGMPVSPYQRELSVGIGDHICTSTKDDGYFTKKVYVEQIIVHHDYNPYTYDNDIALLKLSKTISLGLYPEVGTICLPANDDKTYEKRYGTASGWGVIKYNGPQAEVLQETFLMILDSNCIGFSTQVTENQLCILPAFGDTCQGDSGGPLVVFEGSHYTLVGITSFTFGTCYDINYPTVFTRVSKFLQWIKDNTQDVSRWVRVVSEVEISVDKSEAVPKHVLGEDEGKNDILQRLVFLQVVLPYVRHKEQQCQEHINLAYCKLDPAYHLRRSSGP</sequence>
<evidence type="ECO:0000256" key="4">
    <source>
        <dbReference type="ARBA" id="ARBA00022729"/>
    </source>
</evidence>
<dbReference type="PRINTS" id="PR00722">
    <property type="entry name" value="CHYMOTRYPSIN"/>
</dbReference>
<comment type="subcellular location">
    <subcellularLocation>
        <location evidence="1">Secreted</location>
    </subcellularLocation>
</comment>
<evidence type="ECO:0000256" key="9">
    <source>
        <dbReference type="RuleBase" id="RU363034"/>
    </source>
</evidence>
<dbReference type="InterPro" id="IPR001314">
    <property type="entry name" value="Peptidase_S1A"/>
</dbReference>
<name>A0AAE1KLI5_PETCI</name>
<evidence type="ECO:0000256" key="1">
    <source>
        <dbReference type="ARBA" id="ARBA00004613"/>
    </source>
</evidence>
<dbReference type="PANTHER" id="PTHR24252:SF7">
    <property type="entry name" value="HYALIN"/>
    <property type="match status" value="1"/>
</dbReference>
<dbReference type="InterPro" id="IPR009003">
    <property type="entry name" value="Peptidase_S1_PA"/>
</dbReference>
<keyword evidence="3 9" id="KW-0645">Protease</keyword>
<organism evidence="11 12">
    <name type="scientific">Petrolisthes cinctipes</name>
    <name type="common">Flat porcelain crab</name>
    <dbReference type="NCBI Taxonomy" id="88211"/>
    <lineage>
        <taxon>Eukaryota</taxon>
        <taxon>Metazoa</taxon>
        <taxon>Ecdysozoa</taxon>
        <taxon>Arthropoda</taxon>
        <taxon>Crustacea</taxon>
        <taxon>Multicrustacea</taxon>
        <taxon>Malacostraca</taxon>
        <taxon>Eumalacostraca</taxon>
        <taxon>Eucarida</taxon>
        <taxon>Decapoda</taxon>
        <taxon>Pleocyemata</taxon>
        <taxon>Anomura</taxon>
        <taxon>Galatheoidea</taxon>
        <taxon>Porcellanidae</taxon>
        <taxon>Petrolisthes</taxon>
    </lineage>
</organism>
<dbReference type="GO" id="GO:0005576">
    <property type="term" value="C:extracellular region"/>
    <property type="evidence" value="ECO:0007669"/>
    <property type="project" value="UniProtKB-SubCell"/>
</dbReference>
<evidence type="ECO:0000256" key="8">
    <source>
        <dbReference type="ARBA" id="ARBA00023157"/>
    </source>
</evidence>
<evidence type="ECO:0000313" key="12">
    <source>
        <dbReference type="Proteomes" id="UP001286313"/>
    </source>
</evidence>
<evidence type="ECO:0000256" key="6">
    <source>
        <dbReference type="ARBA" id="ARBA00022825"/>
    </source>
</evidence>
<keyword evidence="6 9" id="KW-0720">Serine protease</keyword>
<proteinExistence type="predicted"/>
<dbReference type="Gene3D" id="2.40.10.10">
    <property type="entry name" value="Trypsin-like serine proteases"/>
    <property type="match status" value="1"/>
</dbReference>
<keyword evidence="12" id="KW-1185">Reference proteome</keyword>
<keyword evidence="5 9" id="KW-0378">Hydrolase</keyword>
<evidence type="ECO:0000313" key="11">
    <source>
        <dbReference type="EMBL" id="KAK3875963.1"/>
    </source>
</evidence>
<keyword evidence="2" id="KW-0964">Secreted</keyword>
<evidence type="ECO:0000256" key="2">
    <source>
        <dbReference type="ARBA" id="ARBA00022525"/>
    </source>
</evidence>
<dbReference type="InterPro" id="IPR043504">
    <property type="entry name" value="Peptidase_S1_PA_chymotrypsin"/>
</dbReference>
<dbReference type="FunFam" id="2.40.10.10:FF:000146">
    <property type="entry name" value="Serine protease 53"/>
    <property type="match status" value="1"/>
</dbReference>
<dbReference type="InterPro" id="IPR001254">
    <property type="entry name" value="Trypsin_dom"/>
</dbReference>
<dbReference type="InterPro" id="IPR033116">
    <property type="entry name" value="TRYPSIN_SER"/>
</dbReference>
<protein>
    <recommendedName>
        <fullName evidence="10">Peptidase S1 domain-containing protein</fullName>
    </recommendedName>
</protein>
<gene>
    <name evidence="11" type="ORF">Pcinc_019196</name>
</gene>
<dbReference type="PROSITE" id="PS50240">
    <property type="entry name" value="TRYPSIN_DOM"/>
    <property type="match status" value="1"/>
</dbReference>
<dbReference type="CDD" id="cd00190">
    <property type="entry name" value="Tryp_SPc"/>
    <property type="match status" value="1"/>
</dbReference>
<dbReference type="SMART" id="SM00020">
    <property type="entry name" value="Tryp_SPc"/>
    <property type="match status" value="1"/>
</dbReference>
<evidence type="ECO:0000259" key="10">
    <source>
        <dbReference type="PROSITE" id="PS50240"/>
    </source>
</evidence>
<dbReference type="EMBL" id="JAWQEG010001888">
    <property type="protein sequence ID" value="KAK3875963.1"/>
    <property type="molecule type" value="Genomic_DNA"/>
</dbReference>